<organism evidence="2 3">
    <name type="scientific">Leptosia nina</name>
    <dbReference type="NCBI Taxonomy" id="320188"/>
    <lineage>
        <taxon>Eukaryota</taxon>
        <taxon>Metazoa</taxon>
        <taxon>Ecdysozoa</taxon>
        <taxon>Arthropoda</taxon>
        <taxon>Hexapoda</taxon>
        <taxon>Insecta</taxon>
        <taxon>Pterygota</taxon>
        <taxon>Neoptera</taxon>
        <taxon>Endopterygota</taxon>
        <taxon>Lepidoptera</taxon>
        <taxon>Glossata</taxon>
        <taxon>Ditrysia</taxon>
        <taxon>Papilionoidea</taxon>
        <taxon>Pieridae</taxon>
        <taxon>Pierinae</taxon>
        <taxon>Leptosia</taxon>
    </lineage>
</organism>
<dbReference type="InterPro" id="IPR038606">
    <property type="entry name" value="To_sf"/>
</dbReference>
<feature type="chain" id="PRO_5043337248" evidence="1">
    <location>
        <begin position="20"/>
        <end position="240"/>
    </location>
</feature>
<reference evidence="2 3" key="1">
    <citation type="submission" date="2023-11" db="EMBL/GenBank/DDBJ databases">
        <authorList>
            <person name="Okamura Y."/>
        </authorList>
    </citation>
    <scope>NUCLEOTIDE SEQUENCE [LARGE SCALE GENOMIC DNA]</scope>
</reference>
<dbReference type="PANTHER" id="PTHR11008:SF32">
    <property type="entry name" value="CIRCADIAN CLOCK-CONTROLLED PROTEIN DAYWAKE-RELATED"/>
    <property type="match status" value="1"/>
</dbReference>
<protein>
    <submittedName>
        <fullName evidence="2">Uncharacterized protein</fullName>
    </submittedName>
</protein>
<comment type="caution">
    <text evidence="2">The sequence shown here is derived from an EMBL/GenBank/DDBJ whole genome shotgun (WGS) entry which is preliminary data.</text>
</comment>
<dbReference type="PANTHER" id="PTHR11008">
    <property type="entry name" value="PROTEIN TAKEOUT-LIKE PROTEIN"/>
    <property type="match status" value="1"/>
</dbReference>
<proteinExistence type="predicted"/>
<dbReference type="Proteomes" id="UP001497472">
    <property type="component" value="Unassembled WGS sequence"/>
</dbReference>
<dbReference type="GO" id="GO:0005615">
    <property type="term" value="C:extracellular space"/>
    <property type="evidence" value="ECO:0007669"/>
    <property type="project" value="TreeGrafter"/>
</dbReference>
<evidence type="ECO:0000313" key="3">
    <source>
        <dbReference type="Proteomes" id="UP001497472"/>
    </source>
</evidence>
<evidence type="ECO:0000256" key="1">
    <source>
        <dbReference type="SAM" id="SignalP"/>
    </source>
</evidence>
<feature type="signal peptide" evidence="1">
    <location>
        <begin position="1"/>
        <end position="19"/>
    </location>
</feature>
<name>A0AAV1K493_9NEOP</name>
<keyword evidence="3" id="KW-1185">Reference proteome</keyword>
<dbReference type="AlphaFoldDB" id="A0AAV1K493"/>
<accession>A0AAV1K493</accession>
<keyword evidence="1" id="KW-0732">Signal</keyword>
<dbReference type="EMBL" id="CAVLEF010000280">
    <property type="protein sequence ID" value="CAK1555198.1"/>
    <property type="molecule type" value="Genomic_DNA"/>
</dbReference>
<dbReference type="Pfam" id="PF06585">
    <property type="entry name" value="JHBP"/>
    <property type="match status" value="1"/>
</dbReference>
<sequence>MHSLLILKYILASVCFVYASPVAFEVKKCESSDSKCLKSVTQELIPRFAEGLSILSVDPLDPMFVDKVDASTPNLKLMLTDLKITGLKGCIAKKIERDAKKSFLSVTLQCTVDVEGHYDMNGRLLVLPLEGNDKFQAKLDRAIFKVEGNYEEIERDGEKYWNIIKWDHGFKLHDKSTVHFDNLFNGNKDLAQAAQQVISESGNEIINEVGPPVVKAILTKIVDGVQEFFHAIPSKDLALD</sequence>
<dbReference type="SMART" id="SM00700">
    <property type="entry name" value="JHBP"/>
    <property type="match status" value="1"/>
</dbReference>
<dbReference type="Gene3D" id="3.15.10.30">
    <property type="entry name" value="Haemolymph juvenile hormone binding protein"/>
    <property type="match status" value="1"/>
</dbReference>
<dbReference type="InterPro" id="IPR010562">
    <property type="entry name" value="Haemolymph_juvenile_hormone-bd"/>
</dbReference>
<evidence type="ECO:0000313" key="2">
    <source>
        <dbReference type="EMBL" id="CAK1555198.1"/>
    </source>
</evidence>
<gene>
    <name evidence="2" type="ORF">LNINA_LOCUS14033</name>
</gene>